<evidence type="ECO:0000259" key="2">
    <source>
        <dbReference type="Pfam" id="PF00134"/>
    </source>
</evidence>
<keyword evidence="4" id="KW-1185">Reference proteome</keyword>
<keyword evidence="1" id="KW-0472">Membrane</keyword>
<reference evidence="3 4" key="1">
    <citation type="journal article" date="2020" name="G3 (Bethesda)">
        <title>Improved Reference Genome for Cyclotella cryptica CCMP332, a Model for Cell Wall Morphogenesis, Salinity Adaptation, and Lipid Production in Diatoms (Bacillariophyta).</title>
        <authorList>
            <person name="Roberts W.R."/>
            <person name="Downey K.M."/>
            <person name="Ruck E.C."/>
            <person name="Traller J.C."/>
            <person name="Alverson A.J."/>
        </authorList>
    </citation>
    <scope>NUCLEOTIDE SEQUENCE [LARGE SCALE GENOMIC DNA]</scope>
    <source>
        <strain evidence="3 4">CCMP332</strain>
    </source>
</reference>
<sequence length="333" mass="37778">MGKRVCMVLYRIPHSLQPSRFVYFFYNFMSTILATTITTLSRVMRPKTMPNSHYQQCQQKCNSACSVIRAMRHQETTSYKASHYLDWANVTQHDRKEMCQWGFSIVDACCLDHNLAVVAITYFDRFLSCRGVRVVEVCLASQREFQLAFITCLVISLKGREGMKISPDFVAETLCEQMYHPEEVIEMEIEVLRTLQWKLNGPTPQDFIQCFIELLSSSDDETARKFFVKAVKRSEIAMLDYSLALEPPSNIAIASVASVMSSLDPKTQCRLNATAWMNCIGIVAGAASTDFDQEATYKSLQSIDVIESDWEQKHVHSLNSLGSALSSLCESNM</sequence>
<accession>A0ABD3QMI2</accession>
<evidence type="ECO:0000256" key="1">
    <source>
        <dbReference type="SAM" id="Phobius"/>
    </source>
</evidence>
<dbReference type="FunFam" id="1.10.472.10:FF:000093">
    <property type="entry name" value="Predicted protein"/>
    <property type="match status" value="1"/>
</dbReference>
<dbReference type="AlphaFoldDB" id="A0ABD3QMI2"/>
<dbReference type="SUPFAM" id="SSF47954">
    <property type="entry name" value="Cyclin-like"/>
    <property type="match status" value="1"/>
</dbReference>
<organism evidence="3 4">
    <name type="scientific">Cyclotella cryptica</name>
    <dbReference type="NCBI Taxonomy" id="29204"/>
    <lineage>
        <taxon>Eukaryota</taxon>
        <taxon>Sar</taxon>
        <taxon>Stramenopiles</taxon>
        <taxon>Ochrophyta</taxon>
        <taxon>Bacillariophyta</taxon>
        <taxon>Coscinodiscophyceae</taxon>
        <taxon>Thalassiosirophycidae</taxon>
        <taxon>Stephanodiscales</taxon>
        <taxon>Stephanodiscaceae</taxon>
        <taxon>Cyclotella</taxon>
    </lineage>
</organism>
<dbReference type="EMBL" id="JABMIG020000025">
    <property type="protein sequence ID" value="KAL3801609.1"/>
    <property type="molecule type" value="Genomic_DNA"/>
</dbReference>
<protein>
    <recommendedName>
        <fullName evidence="2">Cyclin N-terminal domain-containing protein</fullName>
    </recommendedName>
</protein>
<dbReference type="InterPro" id="IPR006671">
    <property type="entry name" value="Cyclin_N"/>
</dbReference>
<name>A0ABD3QMI2_9STRA</name>
<keyword evidence="1" id="KW-1133">Transmembrane helix</keyword>
<dbReference type="PANTHER" id="PTHR10177">
    <property type="entry name" value="CYCLINS"/>
    <property type="match status" value="1"/>
</dbReference>
<evidence type="ECO:0000313" key="4">
    <source>
        <dbReference type="Proteomes" id="UP001516023"/>
    </source>
</evidence>
<dbReference type="Pfam" id="PF00134">
    <property type="entry name" value="Cyclin_N"/>
    <property type="match status" value="1"/>
</dbReference>
<feature type="domain" description="Cyclin N-terminal" evidence="2">
    <location>
        <begin position="67"/>
        <end position="200"/>
    </location>
</feature>
<dbReference type="InterPro" id="IPR039361">
    <property type="entry name" value="Cyclin"/>
</dbReference>
<evidence type="ECO:0000313" key="3">
    <source>
        <dbReference type="EMBL" id="KAL3801609.1"/>
    </source>
</evidence>
<proteinExistence type="predicted"/>
<comment type="caution">
    <text evidence="3">The sequence shown here is derived from an EMBL/GenBank/DDBJ whole genome shotgun (WGS) entry which is preliminary data.</text>
</comment>
<dbReference type="Gene3D" id="1.10.472.10">
    <property type="entry name" value="Cyclin-like"/>
    <property type="match status" value="2"/>
</dbReference>
<dbReference type="InterPro" id="IPR036915">
    <property type="entry name" value="Cyclin-like_sf"/>
</dbReference>
<feature type="transmembrane region" description="Helical" evidence="1">
    <location>
        <begin position="21"/>
        <end position="40"/>
    </location>
</feature>
<dbReference type="Proteomes" id="UP001516023">
    <property type="component" value="Unassembled WGS sequence"/>
</dbReference>
<keyword evidence="1" id="KW-0812">Transmembrane</keyword>
<gene>
    <name evidence="3" type="ORF">HJC23_013114</name>
</gene>